<dbReference type="KEGG" id="dat:HRM2_06720"/>
<dbReference type="InterPro" id="IPR058240">
    <property type="entry name" value="rSAM_sf"/>
</dbReference>
<dbReference type="PANTHER" id="PTHR42731:SF1">
    <property type="entry name" value="RADICAL SAM DOMAIN PROTEIN"/>
    <property type="match status" value="1"/>
</dbReference>
<dbReference type="Pfam" id="PF10105">
    <property type="entry name" value="DUF2344"/>
    <property type="match status" value="1"/>
</dbReference>
<protein>
    <submittedName>
        <fullName evidence="2">Radical SAM domain protein</fullName>
    </submittedName>
</protein>
<dbReference type="InterPro" id="IPR006638">
    <property type="entry name" value="Elp3/MiaA/NifB-like_rSAM"/>
</dbReference>
<dbReference type="InterPro" id="IPR023862">
    <property type="entry name" value="CHP03960_rSAM"/>
</dbReference>
<evidence type="ECO:0000259" key="1">
    <source>
        <dbReference type="PROSITE" id="PS51918"/>
    </source>
</evidence>
<dbReference type="AlphaFoldDB" id="C0QIZ6"/>
<dbReference type="Pfam" id="PF04055">
    <property type="entry name" value="Radical_SAM"/>
    <property type="match status" value="1"/>
</dbReference>
<dbReference type="SMART" id="SM00729">
    <property type="entry name" value="Elp3"/>
    <property type="match status" value="1"/>
</dbReference>
<dbReference type="PANTHER" id="PTHR42731">
    <property type="entry name" value="SLL1084 PROTEIN"/>
    <property type="match status" value="1"/>
</dbReference>
<dbReference type="InterPro" id="IPR018768">
    <property type="entry name" value="DUF2344"/>
</dbReference>
<dbReference type="Gene3D" id="3.80.30.20">
    <property type="entry name" value="tm_1862 like domain"/>
    <property type="match status" value="1"/>
</dbReference>
<dbReference type="Proteomes" id="UP000000442">
    <property type="component" value="Chromosome"/>
</dbReference>
<evidence type="ECO:0000313" key="2">
    <source>
        <dbReference type="EMBL" id="ACN13786.1"/>
    </source>
</evidence>
<dbReference type="InterPro" id="IPR007197">
    <property type="entry name" value="rSAM"/>
</dbReference>
<dbReference type="eggNOG" id="COG5011">
    <property type="taxonomic scope" value="Bacteria"/>
</dbReference>
<dbReference type="SUPFAM" id="SSF102114">
    <property type="entry name" value="Radical SAM enzymes"/>
    <property type="match status" value="1"/>
</dbReference>
<dbReference type="GO" id="GO:0051536">
    <property type="term" value="F:iron-sulfur cluster binding"/>
    <property type="evidence" value="ECO:0007669"/>
    <property type="project" value="InterPro"/>
</dbReference>
<dbReference type="CDD" id="cd01335">
    <property type="entry name" value="Radical_SAM"/>
    <property type="match status" value="1"/>
</dbReference>
<dbReference type="SFLD" id="SFLDG01082">
    <property type="entry name" value="B12-binding_domain_containing"/>
    <property type="match status" value="1"/>
</dbReference>
<accession>C0QIZ6</accession>
<dbReference type="STRING" id="177437.HRM2_06720"/>
<dbReference type="NCBIfam" id="TIGR03960">
    <property type="entry name" value="rSAM_fuse_unch"/>
    <property type="match status" value="1"/>
</dbReference>
<dbReference type="EMBL" id="CP001087">
    <property type="protein sequence ID" value="ACN13786.1"/>
    <property type="molecule type" value="Genomic_DNA"/>
</dbReference>
<gene>
    <name evidence="2" type="ordered locus">HRM2_06720</name>
</gene>
<dbReference type="InterPro" id="IPR045784">
    <property type="entry name" value="Radical_SAM_N2"/>
</dbReference>
<dbReference type="RefSeq" id="WP_012663034.1">
    <property type="nucleotide sequence ID" value="NC_012108.1"/>
</dbReference>
<reference evidence="2 3" key="1">
    <citation type="journal article" date="2009" name="Environ. Microbiol.">
        <title>Genome sequence of Desulfobacterium autotrophicum HRM2, a marine sulfate reducer oxidizing organic carbon completely to carbon dioxide.</title>
        <authorList>
            <person name="Strittmatter A.W."/>
            <person name="Liesegang H."/>
            <person name="Rabus R."/>
            <person name="Decker I."/>
            <person name="Amann J."/>
            <person name="Andres S."/>
            <person name="Henne A."/>
            <person name="Fricke W.F."/>
            <person name="Martinez-Arias R."/>
            <person name="Bartels D."/>
            <person name="Goesmann A."/>
            <person name="Krause L."/>
            <person name="Puehler A."/>
            <person name="Klenk H.P."/>
            <person name="Richter M."/>
            <person name="Schuler M."/>
            <person name="Gloeckner F.O."/>
            <person name="Meyerdierks A."/>
            <person name="Gottschalk G."/>
            <person name="Amann R."/>
        </authorList>
    </citation>
    <scope>NUCLEOTIDE SEQUENCE [LARGE SCALE GENOMIC DNA]</scope>
    <source>
        <strain evidence="3">ATCC 43914 / DSM 3382 / HRM2</strain>
    </source>
</reference>
<organism evidence="2 3">
    <name type="scientific">Desulforapulum autotrophicum (strain ATCC 43914 / DSM 3382 / VKM B-1955 / HRM2)</name>
    <name type="common">Desulfobacterium autotrophicum</name>
    <dbReference type="NCBI Taxonomy" id="177437"/>
    <lineage>
        <taxon>Bacteria</taxon>
        <taxon>Pseudomonadati</taxon>
        <taxon>Thermodesulfobacteriota</taxon>
        <taxon>Desulfobacteria</taxon>
        <taxon>Desulfobacterales</taxon>
        <taxon>Desulfobacteraceae</taxon>
        <taxon>Desulforapulum</taxon>
    </lineage>
</organism>
<feature type="domain" description="Radical SAM core" evidence="1">
    <location>
        <begin position="259"/>
        <end position="482"/>
    </location>
</feature>
<dbReference type="eggNOG" id="COG1032">
    <property type="taxonomic scope" value="Bacteria"/>
</dbReference>
<dbReference type="InterPro" id="IPR023404">
    <property type="entry name" value="rSAM_horseshoe"/>
</dbReference>
<dbReference type="PROSITE" id="PS51918">
    <property type="entry name" value="RADICAL_SAM"/>
    <property type="match status" value="1"/>
</dbReference>
<dbReference type="HOGENOM" id="CLU_011543_2_0_7"/>
<dbReference type="GO" id="GO:0003824">
    <property type="term" value="F:catalytic activity"/>
    <property type="evidence" value="ECO:0007669"/>
    <property type="project" value="InterPro"/>
</dbReference>
<proteinExistence type="predicted"/>
<name>C0QIZ6_DESAH</name>
<dbReference type="Pfam" id="PF19864">
    <property type="entry name" value="Radical_SAM_N2"/>
    <property type="match status" value="1"/>
</dbReference>
<dbReference type="OrthoDB" id="9806827at2"/>
<keyword evidence="3" id="KW-1185">Reference proteome</keyword>
<sequence>MNKTNIQEILPLVEMPSRYLGNEANTIKKDPSTVDLTFALAFPDLYEIGTSHFGMQILYTILNQEPKIAAERVFTPAPDMEGLLRDRQIPLCSLESRKPLNTFDIIGFSLLYELNFTNILTMLDLAQIPFYADQRPDTFPLVIAGGPCAFNPEPLADFFDLFVIGDGEEVIVEISNKVMEWKATQKDAASEPGAKQALLKRLATIQGIYIPSFYRADFNDQGFQTLEPLFPEHATVKRAILTDLAKVPFPTEPIVPFGKPVHDRLRLEIARGCSRGCRFCQAGIIYRPVRERTVPDLVEITRTAMAATGYSDVSLLSLSTGDYSDLAHLMEELLAINSDQCTAISLPSIRAGRLTPELMRIIKRVKKTGFTIAPEAGTQRLRDAINKNITERDIVDTVTNAFDLGWRMIKLYFMNGLPTETQEDIQGICDLALRLAAIKPQGKGKARGKSKANINLSFATFIPKAHTPFQRSAQISTQQSIDNLNFLKKNLRHPGINLKWQNPEMSLLEGVWARGDRRLARVLVAAWEKGCRLDGWSDMFNFDLWVTAFNETGVDPAFFTTRERSADEPLPWDHIDCGVSPQFMEEEFQKALTPETTADCRENGCMGCGICDFETIEPVVHPCAPPLTGAAVSDTPMARPGDNMNLAKYRIYYSKLGDARHFGHLELAKIMRRAIRRTGIKVAYSKGFNPSMQMSFDDPLPIGMESQEEFFNITAEATTTPRQIVTGINKVLPKSISITGCAPLAAIRNSQKVNPETTYRITLNGDTFDSQEIDEFMTLSEFQVEKTSFKGKRRTIDLRKVTQRIDFLDSSHIEMVLIKDEDRTIRPAEILTTVLGLPEKAVQTATIVKLKQGNSIC</sequence>
<evidence type="ECO:0000313" key="3">
    <source>
        <dbReference type="Proteomes" id="UP000000442"/>
    </source>
</evidence>
<dbReference type="SFLD" id="SFLDS00029">
    <property type="entry name" value="Radical_SAM"/>
    <property type="match status" value="1"/>
</dbReference>
<dbReference type="NCBIfam" id="TIGR03936">
    <property type="entry name" value="sam_1_link_chp"/>
    <property type="match status" value="1"/>
</dbReference>